<accession>A0ABP0S3I4</accession>
<comment type="caution">
    <text evidence="2">The sequence shown here is derived from an EMBL/GenBank/DDBJ whole genome shotgun (WGS) entry which is preliminary data.</text>
</comment>
<feature type="transmembrane region" description="Helical" evidence="1">
    <location>
        <begin position="428"/>
        <end position="452"/>
    </location>
</feature>
<feature type="transmembrane region" description="Helical" evidence="1">
    <location>
        <begin position="569"/>
        <end position="592"/>
    </location>
</feature>
<evidence type="ECO:0000313" key="3">
    <source>
        <dbReference type="Proteomes" id="UP001642484"/>
    </source>
</evidence>
<feature type="transmembrane region" description="Helical" evidence="1">
    <location>
        <begin position="509"/>
        <end position="527"/>
    </location>
</feature>
<feature type="transmembrane region" description="Helical" evidence="1">
    <location>
        <begin position="401"/>
        <end position="422"/>
    </location>
</feature>
<keyword evidence="3" id="KW-1185">Reference proteome</keyword>
<gene>
    <name evidence="2" type="ORF">CCMP2556_LOCUS49911</name>
</gene>
<reference evidence="2 3" key="1">
    <citation type="submission" date="2024-02" db="EMBL/GenBank/DDBJ databases">
        <authorList>
            <person name="Chen Y."/>
            <person name="Shah S."/>
            <person name="Dougan E. K."/>
            <person name="Thang M."/>
            <person name="Chan C."/>
        </authorList>
    </citation>
    <scope>NUCLEOTIDE SEQUENCE [LARGE SCALE GENOMIC DNA]</scope>
</reference>
<evidence type="ECO:0000313" key="2">
    <source>
        <dbReference type="EMBL" id="CAK9106901.1"/>
    </source>
</evidence>
<feature type="transmembrane region" description="Helical" evidence="1">
    <location>
        <begin position="283"/>
        <end position="305"/>
    </location>
</feature>
<dbReference type="EMBL" id="CAXAMN010026917">
    <property type="protein sequence ID" value="CAK9106901.1"/>
    <property type="molecule type" value="Genomic_DNA"/>
</dbReference>
<keyword evidence="1" id="KW-0472">Membrane</keyword>
<feature type="transmembrane region" description="Helical" evidence="1">
    <location>
        <begin position="539"/>
        <end position="557"/>
    </location>
</feature>
<protein>
    <submittedName>
        <fullName evidence="2">Uncharacterized protein</fullName>
    </submittedName>
</protein>
<organism evidence="2 3">
    <name type="scientific">Durusdinium trenchii</name>
    <dbReference type="NCBI Taxonomy" id="1381693"/>
    <lineage>
        <taxon>Eukaryota</taxon>
        <taxon>Sar</taxon>
        <taxon>Alveolata</taxon>
        <taxon>Dinophyceae</taxon>
        <taxon>Suessiales</taxon>
        <taxon>Symbiodiniaceae</taxon>
        <taxon>Durusdinium</taxon>
    </lineage>
</organism>
<proteinExistence type="predicted"/>
<sequence>MDYDGAFFDRLVDAWGVSQRFQELAEGLTPPPVQPGDVQEVEKAIEEVAATVWSGFTLDLIGSTRVGTAIRKAHGDQSDRDYVLQTRSRVTAQEWKEFARALAKDQRFREVSEGKKAMKLRDAKLQLEWEVVPARGHFSFELVTFPSVDGATSTEERNRSRLEYFERYPGAKNAVKVLKRLCPQLKGNMVEALAFRQGKDLLRNDSSFAENDGSGFFLFQQLITLFDSYPWDPYPNSPLAILRRDAAKYDKEDIQGSLDSAAQIAKHLRKRTTEQREQVTNSWQFMACLMGLGGIMVAFVLTLLVHRALWLALLPKAFEVQALQPQKYVCPDNSCLCSDLRDSSYVCLSWGNFSSFDCALAGVSLNRCRITFLAAAGNLCAHCWILQRAVRVARLSKHADVLAASLCACSTSVLAILFHLRFLGLGDYIVISRLAGNMQHALCMAMSAVVLMSVWEAEDKDPRLTQFRSCGCVFFWAFLPTVLTVEIATAMCMVFWQGADKTEFISQNHVFYTLSLVFQLLCAWGTWSFARSMLKAKAGMALCVQICWLLVDFWYWAGPSLWPVLQQKYNLFMILSCRILLALKLLGVLHLAQRVHSRFGALKAE</sequence>
<name>A0ABP0S3I4_9DINO</name>
<feature type="transmembrane region" description="Helical" evidence="1">
    <location>
        <begin position="473"/>
        <end position="497"/>
    </location>
</feature>
<keyword evidence="1" id="KW-0812">Transmembrane</keyword>
<keyword evidence="1" id="KW-1133">Transmembrane helix</keyword>
<evidence type="ECO:0000256" key="1">
    <source>
        <dbReference type="SAM" id="Phobius"/>
    </source>
</evidence>
<dbReference type="Proteomes" id="UP001642484">
    <property type="component" value="Unassembled WGS sequence"/>
</dbReference>